<feature type="compositionally biased region" description="Polar residues" evidence="1">
    <location>
        <begin position="65"/>
        <end position="75"/>
    </location>
</feature>
<dbReference type="EMBL" id="CM010721">
    <property type="protein sequence ID" value="RZC70378.1"/>
    <property type="molecule type" value="Genomic_DNA"/>
</dbReference>
<protein>
    <submittedName>
        <fullName evidence="2">Uncharacterized protein</fullName>
    </submittedName>
</protein>
<reference evidence="2 3" key="1">
    <citation type="journal article" date="2018" name="Science">
        <title>The opium poppy genome and morphinan production.</title>
        <authorList>
            <person name="Guo L."/>
            <person name="Winzer T."/>
            <person name="Yang X."/>
            <person name="Li Y."/>
            <person name="Ning Z."/>
            <person name="He Z."/>
            <person name="Teodor R."/>
            <person name="Lu Y."/>
            <person name="Bowser T.A."/>
            <person name="Graham I.A."/>
            <person name="Ye K."/>
        </authorList>
    </citation>
    <scope>NUCLEOTIDE SEQUENCE [LARGE SCALE GENOMIC DNA]</scope>
    <source>
        <strain evidence="3">cv. HN1</strain>
        <tissue evidence="2">Leaves</tissue>
    </source>
</reference>
<evidence type="ECO:0000256" key="1">
    <source>
        <dbReference type="SAM" id="MobiDB-lite"/>
    </source>
</evidence>
<feature type="compositionally biased region" description="Basic and acidic residues" evidence="1">
    <location>
        <begin position="97"/>
        <end position="111"/>
    </location>
</feature>
<dbReference type="OMA" id="EQFYSSK"/>
<feature type="region of interest" description="Disordered" evidence="1">
    <location>
        <begin position="65"/>
        <end position="111"/>
    </location>
</feature>
<dbReference type="STRING" id="3469.A0A4Y7KEB9"/>
<proteinExistence type="predicted"/>
<accession>A0A4Y7KEB9</accession>
<dbReference type="AlphaFoldDB" id="A0A4Y7KEB9"/>
<evidence type="ECO:0000313" key="2">
    <source>
        <dbReference type="EMBL" id="RZC70378.1"/>
    </source>
</evidence>
<organism evidence="2 3">
    <name type="scientific">Papaver somniferum</name>
    <name type="common">Opium poppy</name>
    <dbReference type="NCBI Taxonomy" id="3469"/>
    <lineage>
        <taxon>Eukaryota</taxon>
        <taxon>Viridiplantae</taxon>
        <taxon>Streptophyta</taxon>
        <taxon>Embryophyta</taxon>
        <taxon>Tracheophyta</taxon>
        <taxon>Spermatophyta</taxon>
        <taxon>Magnoliopsida</taxon>
        <taxon>Ranunculales</taxon>
        <taxon>Papaveraceae</taxon>
        <taxon>Papaveroideae</taxon>
        <taxon>Papaver</taxon>
    </lineage>
</organism>
<sequence length="132" mass="14789">MEHLDVSILNTAPDIRDCLGMSDAVGDVNTVQQSAPTFNFKDHVDGIVSQVDEIEEKLNGVTQFYSSLTKKQPNSGKGGSAGKEREREKQFLSFKRQQQEAAKRESSSAKRMQELMRQFSTILRQAIAILQL</sequence>
<name>A0A4Y7KEB9_PAPSO</name>
<dbReference type="Proteomes" id="UP000316621">
    <property type="component" value="Chromosome 7"/>
</dbReference>
<keyword evidence="3" id="KW-1185">Reference proteome</keyword>
<dbReference type="Gramene" id="RZC70378">
    <property type="protein sequence ID" value="RZC70378"/>
    <property type="gene ID" value="C5167_033487"/>
</dbReference>
<gene>
    <name evidence="2" type="ORF">C5167_033487</name>
</gene>
<evidence type="ECO:0000313" key="3">
    <source>
        <dbReference type="Proteomes" id="UP000316621"/>
    </source>
</evidence>